<evidence type="ECO:0000313" key="2">
    <source>
        <dbReference type="EMBL" id="GAT57558.1"/>
    </source>
</evidence>
<reference evidence="2" key="1">
    <citation type="submission" date="2014-09" db="EMBL/GenBank/DDBJ databases">
        <title>Genome sequence of the luminous mushroom Mycena chlorophos for searching fungal bioluminescence genes.</title>
        <authorList>
            <person name="Tanaka Y."/>
            <person name="Kasuga D."/>
            <person name="Oba Y."/>
            <person name="Hase S."/>
            <person name="Sato K."/>
            <person name="Oba Y."/>
            <person name="Sakakibara Y."/>
        </authorList>
    </citation>
    <scope>NUCLEOTIDE SEQUENCE</scope>
</reference>
<gene>
    <name evidence="2" type="ORF">MCHLO_14075</name>
</gene>
<evidence type="ECO:0000313" key="3">
    <source>
        <dbReference type="Proteomes" id="UP000815677"/>
    </source>
</evidence>
<dbReference type="EMBL" id="DF849486">
    <property type="protein sequence ID" value="GAT57558.1"/>
    <property type="molecule type" value="Genomic_DNA"/>
</dbReference>
<evidence type="ECO:0000256" key="1">
    <source>
        <dbReference type="SAM" id="MobiDB-lite"/>
    </source>
</evidence>
<feature type="compositionally biased region" description="Polar residues" evidence="1">
    <location>
        <begin position="1"/>
        <end position="10"/>
    </location>
</feature>
<organism evidence="2 3">
    <name type="scientific">Mycena chlorophos</name>
    <name type="common">Agaric fungus</name>
    <name type="synonym">Agaricus chlorophos</name>
    <dbReference type="NCBI Taxonomy" id="658473"/>
    <lineage>
        <taxon>Eukaryota</taxon>
        <taxon>Fungi</taxon>
        <taxon>Dikarya</taxon>
        <taxon>Basidiomycota</taxon>
        <taxon>Agaricomycotina</taxon>
        <taxon>Agaricomycetes</taxon>
        <taxon>Agaricomycetidae</taxon>
        <taxon>Agaricales</taxon>
        <taxon>Marasmiineae</taxon>
        <taxon>Mycenaceae</taxon>
        <taxon>Mycena</taxon>
    </lineage>
</organism>
<keyword evidence="3" id="KW-1185">Reference proteome</keyword>
<feature type="region of interest" description="Disordered" evidence="1">
    <location>
        <begin position="1"/>
        <end position="88"/>
    </location>
</feature>
<sequence>MEGMRRTSQPAHGDERRPDESQLHIRAKRVVRHSEAKDTSRSEDHCRKRESESQNDTSLHFHASPTMLLSPARGCRTGKQHAENEATTVSRVARSTTVDYTSSDVIP</sequence>
<name>A0ABQ0M2H8_MYCCL</name>
<dbReference type="Proteomes" id="UP000815677">
    <property type="component" value="Unassembled WGS sequence"/>
</dbReference>
<protein>
    <submittedName>
        <fullName evidence="2">Uncharacterized protein</fullName>
    </submittedName>
</protein>
<accession>A0ABQ0M2H8</accession>
<proteinExistence type="predicted"/>
<feature type="compositionally biased region" description="Basic and acidic residues" evidence="1">
    <location>
        <begin position="32"/>
        <end position="52"/>
    </location>
</feature>
<feature type="compositionally biased region" description="Basic and acidic residues" evidence="1">
    <location>
        <begin position="12"/>
        <end position="23"/>
    </location>
</feature>